<dbReference type="InterPro" id="IPR056924">
    <property type="entry name" value="SH3_Tf2-1"/>
</dbReference>
<evidence type="ECO:0000313" key="2">
    <source>
        <dbReference type="EMBL" id="KAH7420812.1"/>
    </source>
</evidence>
<dbReference type="EMBL" id="CM035418">
    <property type="protein sequence ID" value="KAH7420812.1"/>
    <property type="molecule type" value="Genomic_DNA"/>
</dbReference>
<dbReference type="PANTHER" id="PTHR46148:SF57">
    <property type="entry name" value="OS12G0499874 PROTEIN"/>
    <property type="match status" value="1"/>
</dbReference>
<dbReference type="Pfam" id="PF24626">
    <property type="entry name" value="SH3_Tf2-1"/>
    <property type="match status" value="1"/>
</dbReference>
<dbReference type="OrthoDB" id="5554229at2759"/>
<dbReference type="AlphaFoldDB" id="A0A8T2TE41"/>
<dbReference type="InterPro" id="IPR016197">
    <property type="entry name" value="Chromo-like_dom_sf"/>
</dbReference>
<proteinExistence type="predicted"/>
<name>A0A8T2TE41_CERRI</name>
<dbReference type="PANTHER" id="PTHR46148">
    <property type="entry name" value="CHROMO DOMAIN-CONTAINING PROTEIN"/>
    <property type="match status" value="1"/>
</dbReference>
<dbReference type="SUPFAM" id="SSF54160">
    <property type="entry name" value="Chromo domain-like"/>
    <property type="match status" value="1"/>
</dbReference>
<comment type="caution">
    <text evidence="2">The sequence shown here is derived from an EMBL/GenBank/DDBJ whole genome shotgun (WGS) entry which is preliminary data.</text>
</comment>
<accession>A0A8T2TE41</accession>
<evidence type="ECO:0000259" key="1">
    <source>
        <dbReference type="PROSITE" id="PS50013"/>
    </source>
</evidence>
<feature type="domain" description="Chromo" evidence="1">
    <location>
        <begin position="113"/>
        <end position="161"/>
    </location>
</feature>
<sequence>MSPFEMNYGMNPTAPSTIGMPKKCSSASEFLANLQANLEIAKAKIQQAADRAKESTSLSTGKCSKLSPRYCGPWKIVKKLSNVAYRLELPPDCKVHPVFHVSKLRKYISMKDNLIEGILRNHVIQEYLVPWRGLPLTDSAWESEALVRNYFPSLIIEDNDL</sequence>
<reference evidence="2" key="1">
    <citation type="submission" date="2021-08" db="EMBL/GenBank/DDBJ databases">
        <title>WGS assembly of Ceratopteris richardii.</title>
        <authorList>
            <person name="Marchant D.B."/>
            <person name="Chen G."/>
            <person name="Jenkins J."/>
            <person name="Shu S."/>
            <person name="Leebens-Mack J."/>
            <person name="Grimwood J."/>
            <person name="Schmutz J."/>
            <person name="Soltis P."/>
            <person name="Soltis D."/>
            <person name="Chen Z.-H."/>
        </authorList>
    </citation>
    <scope>NUCLEOTIDE SEQUENCE</scope>
    <source>
        <strain evidence="2">Whitten #5841</strain>
        <tissue evidence="2">Leaf</tissue>
    </source>
</reference>
<evidence type="ECO:0000313" key="3">
    <source>
        <dbReference type="Proteomes" id="UP000825935"/>
    </source>
</evidence>
<protein>
    <recommendedName>
        <fullName evidence="1">Chromo domain-containing protein</fullName>
    </recommendedName>
</protein>
<organism evidence="2 3">
    <name type="scientific">Ceratopteris richardii</name>
    <name type="common">Triangle waterfern</name>
    <dbReference type="NCBI Taxonomy" id="49495"/>
    <lineage>
        <taxon>Eukaryota</taxon>
        <taxon>Viridiplantae</taxon>
        <taxon>Streptophyta</taxon>
        <taxon>Embryophyta</taxon>
        <taxon>Tracheophyta</taxon>
        <taxon>Polypodiopsida</taxon>
        <taxon>Polypodiidae</taxon>
        <taxon>Polypodiales</taxon>
        <taxon>Pteridineae</taxon>
        <taxon>Pteridaceae</taxon>
        <taxon>Parkerioideae</taxon>
        <taxon>Ceratopteris</taxon>
    </lineage>
</organism>
<dbReference type="Pfam" id="PF00385">
    <property type="entry name" value="Chromo"/>
    <property type="match status" value="1"/>
</dbReference>
<dbReference type="InterPro" id="IPR023780">
    <property type="entry name" value="Chromo_domain"/>
</dbReference>
<keyword evidence="3" id="KW-1185">Reference proteome</keyword>
<dbReference type="PROSITE" id="PS50013">
    <property type="entry name" value="CHROMO_2"/>
    <property type="match status" value="1"/>
</dbReference>
<dbReference type="InterPro" id="IPR000953">
    <property type="entry name" value="Chromo/chromo_shadow_dom"/>
</dbReference>
<dbReference type="Proteomes" id="UP000825935">
    <property type="component" value="Chromosome 13"/>
</dbReference>
<gene>
    <name evidence="2" type="ORF">KP509_13G024100</name>
</gene>